<reference evidence="2" key="1">
    <citation type="submission" date="2020-07" db="EMBL/GenBank/DDBJ databases">
        <title>Huge and variable diversity of episymbiotic CPR bacteria and DPANN archaea in groundwater ecosystems.</title>
        <authorList>
            <person name="He C.Y."/>
            <person name="Keren R."/>
            <person name="Whittaker M."/>
            <person name="Farag I.F."/>
            <person name="Doudna J."/>
            <person name="Cate J.H.D."/>
            <person name="Banfield J.F."/>
        </authorList>
    </citation>
    <scope>NUCLEOTIDE SEQUENCE</scope>
    <source>
        <strain evidence="2">NC_groundwater_717_Ag_S-0.2um_59_8</strain>
    </source>
</reference>
<evidence type="ECO:0000313" key="3">
    <source>
        <dbReference type="Proteomes" id="UP000741360"/>
    </source>
</evidence>
<accession>A0A932M128</accession>
<dbReference type="Gene3D" id="3.40.190.10">
    <property type="entry name" value="Periplasmic binding protein-like II"/>
    <property type="match status" value="1"/>
</dbReference>
<dbReference type="Pfam" id="PF09084">
    <property type="entry name" value="NMT1"/>
    <property type="match status" value="1"/>
</dbReference>
<evidence type="ECO:0000313" key="2">
    <source>
        <dbReference type="EMBL" id="MBI3014441.1"/>
    </source>
</evidence>
<dbReference type="AlphaFoldDB" id="A0A932M128"/>
<protein>
    <submittedName>
        <fullName evidence="2">ABC transporter substrate-binding protein</fullName>
    </submittedName>
</protein>
<dbReference type="EMBL" id="JACPSX010000094">
    <property type="protein sequence ID" value="MBI3014441.1"/>
    <property type="molecule type" value="Genomic_DNA"/>
</dbReference>
<feature type="non-terminal residue" evidence="2">
    <location>
        <position position="129"/>
    </location>
</feature>
<organism evidence="2 3">
    <name type="scientific">Tectimicrobiota bacterium</name>
    <dbReference type="NCBI Taxonomy" id="2528274"/>
    <lineage>
        <taxon>Bacteria</taxon>
        <taxon>Pseudomonadati</taxon>
        <taxon>Nitrospinota/Tectimicrobiota group</taxon>
        <taxon>Candidatus Tectimicrobiota</taxon>
    </lineage>
</organism>
<comment type="caution">
    <text evidence="2">The sequence shown here is derived from an EMBL/GenBank/DDBJ whole genome shotgun (WGS) entry which is preliminary data.</text>
</comment>
<sequence>MKSRLLSGVVFGLWVTTMAGWVVALPVARGAETVKVHVFPGTANLPLMVAEEKGVFAKNNIKLQLSFTRSSKEQMTGIRDGKWDLGSTSPDNVIAYNVNDGTDFFLFMGVGGTTIRFVVDPAIKSFNDL</sequence>
<evidence type="ECO:0000259" key="1">
    <source>
        <dbReference type="Pfam" id="PF09084"/>
    </source>
</evidence>
<dbReference type="InterPro" id="IPR015168">
    <property type="entry name" value="SsuA/THI5"/>
</dbReference>
<dbReference type="SUPFAM" id="SSF53850">
    <property type="entry name" value="Periplasmic binding protein-like II"/>
    <property type="match status" value="1"/>
</dbReference>
<feature type="domain" description="SsuA/THI5-like" evidence="1">
    <location>
        <begin position="45"/>
        <end position="98"/>
    </location>
</feature>
<dbReference type="Proteomes" id="UP000741360">
    <property type="component" value="Unassembled WGS sequence"/>
</dbReference>
<name>A0A932M128_UNCTE</name>
<gene>
    <name evidence="2" type="ORF">HYY65_05135</name>
</gene>
<proteinExistence type="predicted"/>